<evidence type="ECO:0000313" key="2">
    <source>
        <dbReference type="Proteomes" id="UP001239397"/>
    </source>
</evidence>
<protein>
    <recommendedName>
        <fullName evidence="3">DUF559 domain-containing protein</fullName>
    </recommendedName>
</protein>
<dbReference type="Proteomes" id="UP001239397">
    <property type="component" value="Chromosome"/>
</dbReference>
<evidence type="ECO:0008006" key="3">
    <source>
        <dbReference type="Google" id="ProtNLM"/>
    </source>
</evidence>
<organism evidence="1 2">
    <name type="scientific">Amycolatopsis mongoliensis</name>
    <dbReference type="NCBI Taxonomy" id="715475"/>
    <lineage>
        <taxon>Bacteria</taxon>
        <taxon>Bacillati</taxon>
        <taxon>Actinomycetota</taxon>
        <taxon>Actinomycetes</taxon>
        <taxon>Pseudonocardiales</taxon>
        <taxon>Pseudonocardiaceae</taxon>
        <taxon>Amycolatopsis</taxon>
    </lineage>
</organism>
<evidence type="ECO:0000313" key="1">
    <source>
        <dbReference type="EMBL" id="WIY06385.1"/>
    </source>
</evidence>
<name>A0A9Y2JYP8_9PSEU</name>
<dbReference type="RefSeq" id="WP_286002645.1">
    <property type="nucleotide sequence ID" value="NZ_CP127295.1"/>
</dbReference>
<dbReference type="KEGG" id="amog:QRX60_21990"/>
<keyword evidence="2" id="KW-1185">Reference proteome</keyword>
<proteinExistence type="predicted"/>
<accession>A0A9Y2JYP8</accession>
<reference evidence="1 2" key="1">
    <citation type="submission" date="2023-06" db="EMBL/GenBank/DDBJ databases">
        <authorList>
            <person name="Oyuntsetseg B."/>
            <person name="Kim S.B."/>
        </authorList>
    </citation>
    <scope>NUCLEOTIDE SEQUENCE [LARGE SCALE GENOMIC DNA]</scope>
    <source>
        <strain evidence="1 2">4-36</strain>
    </source>
</reference>
<dbReference type="EMBL" id="CP127295">
    <property type="protein sequence ID" value="WIY06385.1"/>
    <property type="molecule type" value="Genomic_DNA"/>
</dbReference>
<gene>
    <name evidence="1" type="ORF">QRX60_21990</name>
</gene>
<sequence length="314" mass="34895">MRRGDWTRHPLLNAGRPQVVRANLLESMGVPRRTVSRRCEPPGPWQRLLPGIVLLGSGEPTDEHRIRAALLHGRDGAVLTGIHALHRHGLRKVPVPRDVHVLIPAGRRVSSSSFVHIERTTRLPRARLLDGLPVAPAHRAVVDAARRLRDHDTVLAMMAEAIQRRFCTPSALAHELAAGSRAGKALPTRALAPLLDGARSVAEADAWRLRKRSGLPDCGWNVQLFDSGGRYVASPDAWWDDVGFAWEIDSRSHHADPHDHARTLARNTRYLTAGVLVLQTLPVRLRTEPEVVLDELRAGYEIARGRPRPDVHVR</sequence>
<dbReference type="AlphaFoldDB" id="A0A9Y2JYP8"/>